<protein>
    <submittedName>
        <fullName evidence="2">Uncharacterized protein</fullName>
    </submittedName>
</protein>
<dbReference type="AlphaFoldDB" id="A0A1J5S044"/>
<keyword evidence="1" id="KW-0472">Membrane</keyword>
<proteinExistence type="predicted"/>
<organism evidence="2">
    <name type="scientific">mine drainage metagenome</name>
    <dbReference type="NCBI Taxonomy" id="410659"/>
    <lineage>
        <taxon>unclassified sequences</taxon>
        <taxon>metagenomes</taxon>
        <taxon>ecological metagenomes</taxon>
    </lineage>
</organism>
<keyword evidence="1" id="KW-0812">Transmembrane</keyword>
<dbReference type="EMBL" id="MLJW01000082">
    <property type="protein sequence ID" value="OIR01559.1"/>
    <property type="molecule type" value="Genomic_DNA"/>
</dbReference>
<accession>A0A1J5S044</accession>
<evidence type="ECO:0000256" key="1">
    <source>
        <dbReference type="SAM" id="Phobius"/>
    </source>
</evidence>
<keyword evidence="1" id="KW-1133">Transmembrane helix</keyword>
<sequence length="42" mass="4671">MLLSHLTEGQPVQSLSKSGDFLIIWIPAFAGMTQFLLMDYLG</sequence>
<reference evidence="2" key="1">
    <citation type="submission" date="2016-10" db="EMBL/GenBank/DDBJ databases">
        <title>Sequence of Gallionella enrichment culture.</title>
        <authorList>
            <person name="Poehlein A."/>
            <person name="Muehling M."/>
            <person name="Daniel R."/>
        </authorList>
    </citation>
    <scope>NUCLEOTIDE SEQUENCE</scope>
</reference>
<name>A0A1J5S044_9ZZZZ</name>
<gene>
    <name evidence="2" type="ORF">GALL_162700</name>
</gene>
<comment type="caution">
    <text evidence="2">The sequence shown here is derived from an EMBL/GenBank/DDBJ whole genome shotgun (WGS) entry which is preliminary data.</text>
</comment>
<evidence type="ECO:0000313" key="2">
    <source>
        <dbReference type="EMBL" id="OIR01559.1"/>
    </source>
</evidence>
<feature type="transmembrane region" description="Helical" evidence="1">
    <location>
        <begin position="22"/>
        <end position="41"/>
    </location>
</feature>